<dbReference type="Proteomes" id="UP000540556">
    <property type="component" value="Unassembled WGS sequence"/>
</dbReference>
<dbReference type="EMBL" id="JABEQK010000002">
    <property type="protein sequence ID" value="MBB2203974.1"/>
    <property type="molecule type" value="Genomic_DNA"/>
</dbReference>
<reference evidence="2 3" key="1">
    <citation type="submission" date="2020-04" db="EMBL/GenBank/DDBJ databases">
        <title>Description of novel Gluconacetobacter.</title>
        <authorList>
            <person name="Sombolestani A."/>
        </authorList>
    </citation>
    <scope>NUCLEOTIDE SEQUENCE [LARGE SCALE GENOMIC DNA]</scope>
    <source>
        <strain evidence="2 3">LMG 27800</strain>
    </source>
</reference>
<keyword evidence="3" id="KW-1185">Reference proteome</keyword>
<accession>A0A7W4KBP4</accession>
<evidence type="ECO:0008006" key="4">
    <source>
        <dbReference type="Google" id="ProtNLM"/>
    </source>
</evidence>
<name>A0A7W4KBP4_9PROT</name>
<dbReference type="RefSeq" id="WP_182947653.1">
    <property type="nucleotide sequence ID" value="NZ_JABEQK010000002.1"/>
</dbReference>
<sequence>MNERPRSSLASSFARAAGRVTLGVLPVVVLLAGCATPPAPVAPKPVRHPPLQFAPGTAVETPPPANEAQLVNDPSAPLDTPLCGVAAHATQAMAARVNPAPLASGNACTANACFDPLTGTYIGADGERHICR</sequence>
<gene>
    <name evidence="2" type="ORF">HLH27_02950</name>
</gene>
<protein>
    <recommendedName>
        <fullName evidence="4">Lectin-like protein BA14k</fullName>
    </recommendedName>
</protein>
<proteinExistence type="predicted"/>
<evidence type="ECO:0000313" key="2">
    <source>
        <dbReference type="EMBL" id="MBB2203974.1"/>
    </source>
</evidence>
<evidence type="ECO:0000313" key="3">
    <source>
        <dbReference type="Proteomes" id="UP000540556"/>
    </source>
</evidence>
<evidence type="ECO:0000256" key="1">
    <source>
        <dbReference type="SAM" id="MobiDB-lite"/>
    </source>
</evidence>
<dbReference type="PROSITE" id="PS51257">
    <property type="entry name" value="PROKAR_LIPOPROTEIN"/>
    <property type="match status" value="1"/>
</dbReference>
<organism evidence="2 3">
    <name type="scientific">Gluconacetobacter takamatsuzukensis</name>
    <dbReference type="NCBI Taxonomy" id="1286190"/>
    <lineage>
        <taxon>Bacteria</taxon>
        <taxon>Pseudomonadati</taxon>
        <taxon>Pseudomonadota</taxon>
        <taxon>Alphaproteobacteria</taxon>
        <taxon>Acetobacterales</taxon>
        <taxon>Acetobacteraceae</taxon>
        <taxon>Gluconacetobacter</taxon>
    </lineage>
</organism>
<feature type="region of interest" description="Disordered" evidence="1">
    <location>
        <begin position="39"/>
        <end position="75"/>
    </location>
</feature>
<dbReference type="AlphaFoldDB" id="A0A7W4KBP4"/>
<comment type="caution">
    <text evidence="2">The sequence shown here is derived from an EMBL/GenBank/DDBJ whole genome shotgun (WGS) entry which is preliminary data.</text>
</comment>